<feature type="region of interest" description="Disordered" evidence="1">
    <location>
        <begin position="1"/>
        <end position="30"/>
    </location>
</feature>
<sequence>MPVQHSPPEDNTRSQRHQAALTPTARAPLDHTPLVYQLSVNLDSGSPMEGAALSRKVGVKSRRSSSLSVFLGGYTSISQGPRSRLGESEEEEGEESEEAEVKAAFSGTSEASEAQNLAHSDQNLVSQAEPNFLKIMEQLTQ</sequence>
<reference evidence="2" key="1">
    <citation type="submission" date="2021-03" db="EMBL/GenBank/DDBJ databases">
        <title>Draft genome sequence of rust myrtle Austropuccinia psidii MF-1, a brazilian biotype.</title>
        <authorList>
            <person name="Quecine M.C."/>
            <person name="Pachon D.M.R."/>
            <person name="Bonatelli M.L."/>
            <person name="Correr F.H."/>
            <person name="Franceschini L.M."/>
            <person name="Leite T.F."/>
            <person name="Margarido G.R.A."/>
            <person name="Almeida C.A."/>
            <person name="Ferrarezi J.A."/>
            <person name="Labate C.A."/>
        </authorList>
    </citation>
    <scope>NUCLEOTIDE SEQUENCE</scope>
    <source>
        <strain evidence="2">MF-1</strain>
    </source>
</reference>
<evidence type="ECO:0000313" key="3">
    <source>
        <dbReference type="Proteomes" id="UP000765509"/>
    </source>
</evidence>
<accession>A0A9Q3ISQ0</accession>
<gene>
    <name evidence="2" type="ORF">O181_088949</name>
</gene>
<protein>
    <submittedName>
        <fullName evidence="2">Uncharacterized protein</fullName>
    </submittedName>
</protein>
<feature type="region of interest" description="Disordered" evidence="1">
    <location>
        <begin position="73"/>
        <end position="122"/>
    </location>
</feature>
<name>A0A9Q3ISQ0_9BASI</name>
<dbReference type="Proteomes" id="UP000765509">
    <property type="component" value="Unassembled WGS sequence"/>
</dbReference>
<proteinExistence type="predicted"/>
<organism evidence="2 3">
    <name type="scientific">Austropuccinia psidii MF-1</name>
    <dbReference type="NCBI Taxonomy" id="1389203"/>
    <lineage>
        <taxon>Eukaryota</taxon>
        <taxon>Fungi</taxon>
        <taxon>Dikarya</taxon>
        <taxon>Basidiomycota</taxon>
        <taxon>Pucciniomycotina</taxon>
        <taxon>Pucciniomycetes</taxon>
        <taxon>Pucciniales</taxon>
        <taxon>Sphaerophragmiaceae</taxon>
        <taxon>Austropuccinia</taxon>
    </lineage>
</organism>
<comment type="caution">
    <text evidence="2">The sequence shown here is derived from an EMBL/GenBank/DDBJ whole genome shotgun (WGS) entry which is preliminary data.</text>
</comment>
<keyword evidence="3" id="KW-1185">Reference proteome</keyword>
<feature type="compositionally biased region" description="Polar residues" evidence="1">
    <location>
        <begin position="106"/>
        <end position="122"/>
    </location>
</feature>
<evidence type="ECO:0000313" key="2">
    <source>
        <dbReference type="EMBL" id="MBW0549234.1"/>
    </source>
</evidence>
<dbReference type="EMBL" id="AVOT02054540">
    <property type="protein sequence ID" value="MBW0549234.1"/>
    <property type="molecule type" value="Genomic_DNA"/>
</dbReference>
<evidence type="ECO:0000256" key="1">
    <source>
        <dbReference type="SAM" id="MobiDB-lite"/>
    </source>
</evidence>
<feature type="compositionally biased region" description="Acidic residues" evidence="1">
    <location>
        <begin position="88"/>
        <end position="98"/>
    </location>
</feature>
<dbReference type="AlphaFoldDB" id="A0A9Q3ISQ0"/>